<dbReference type="Proteomes" id="UP001597492">
    <property type="component" value="Unassembled WGS sequence"/>
</dbReference>
<proteinExistence type="predicted"/>
<sequence>MARGAPATRPEANADEGPRVYAMSIRGAVRPTAIGVGVTTFVAWGVSFFLFTYFTDAGRTSLEASGFPARFGGWIALSALIAAGHSLGYVVLRSLVPGTKAFSERRVARLAFGDSVATMAGGYALGFIPLTLFPDPIVMLGWGVVVGLLFSFVAINPGYVARFRRAVENGEVVRDQLA</sequence>
<evidence type="ECO:0000313" key="2">
    <source>
        <dbReference type="EMBL" id="MFD2758983.1"/>
    </source>
</evidence>
<gene>
    <name evidence="2" type="ORF">ACFSW7_11420</name>
</gene>
<protein>
    <submittedName>
        <fullName evidence="2">Uncharacterized protein</fullName>
    </submittedName>
</protein>
<keyword evidence="3" id="KW-1185">Reference proteome</keyword>
<keyword evidence="1" id="KW-0812">Transmembrane</keyword>
<dbReference type="RefSeq" id="WP_154651490.1">
    <property type="nucleotide sequence ID" value="NZ_JBHUNE010000008.1"/>
</dbReference>
<accession>A0ABW5V0Z2</accession>
<keyword evidence="1" id="KW-1133">Transmembrane helix</keyword>
<name>A0ABW5V0Z2_9MICO</name>
<feature type="transmembrane region" description="Helical" evidence="1">
    <location>
        <begin position="136"/>
        <end position="155"/>
    </location>
</feature>
<organism evidence="2 3">
    <name type="scientific">Gulosibacter faecalis</name>
    <dbReference type="NCBI Taxonomy" id="272240"/>
    <lineage>
        <taxon>Bacteria</taxon>
        <taxon>Bacillati</taxon>
        <taxon>Actinomycetota</taxon>
        <taxon>Actinomycetes</taxon>
        <taxon>Micrococcales</taxon>
        <taxon>Microbacteriaceae</taxon>
        <taxon>Gulosibacter</taxon>
    </lineage>
</organism>
<evidence type="ECO:0000256" key="1">
    <source>
        <dbReference type="SAM" id="Phobius"/>
    </source>
</evidence>
<reference evidence="3" key="1">
    <citation type="journal article" date="2019" name="Int. J. Syst. Evol. Microbiol.">
        <title>The Global Catalogue of Microorganisms (GCM) 10K type strain sequencing project: providing services to taxonomists for standard genome sequencing and annotation.</title>
        <authorList>
            <consortium name="The Broad Institute Genomics Platform"/>
            <consortium name="The Broad Institute Genome Sequencing Center for Infectious Disease"/>
            <person name="Wu L."/>
            <person name="Ma J."/>
        </authorList>
    </citation>
    <scope>NUCLEOTIDE SEQUENCE [LARGE SCALE GENOMIC DNA]</scope>
    <source>
        <strain evidence="3">TISTR 1514</strain>
    </source>
</reference>
<evidence type="ECO:0000313" key="3">
    <source>
        <dbReference type="Proteomes" id="UP001597492"/>
    </source>
</evidence>
<keyword evidence="1" id="KW-0472">Membrane</keyword>
<dbReference type="EMBL" id="JBHUNE010000008">
    <property type="protein sequence ID" value="MFD2758983.1"/>
    <property type="molecule type" value="Genomic_DNA"/>
</dbReference>
<feature type="transmembrane region" description="Helical" evidence="1">
    <location>
        <begin position="33"/>
        <end position="54"/>
    </location>
</feature>
<comment type="caution">
    <text evidence="2">The sequence shown here is derived from an EMBL/GenBank/DDBJ whole genome shotgun (WGS) entry which is preliminary data.</text>
</comment>
<feature type="transmembrane region" description="Helical" evidence="1">
    <location>
        <begin position="74"/>
        <end position="95"/>
    </location>
</feature>
<feature type="transmembrane region" description="Helical" evidence="1">
    <location>
        <begin position="107"/>
        <end position="130"/>
    </location>
</feature>